<dbReference type="AlphaFoldDB" id="A0A2S4HKS4"/>
<feature type="transmembrane region" description="Helical" evidence="1">
    <location>
        <begin position="59"/>
        <end position="84"/>
    </location>
</feature>
<dbReference type="RefSeq" id="WP_103682592.1">
    <property type="nucleotide sequence ID" value="NZ_PQGG01000003.1"/>
</dbReference>
<keyword evidence="1" id="KW-1133">Transmembrane helix</keyword>
<dbReference type="Proteomes" id="UP000237222">
    <property type="component" value="Unassembled WGS sequence"/>
</dbReference>
<keyword evidence="1" id="KW-0812">Transmembrane</keyword>
<feature type="transmembrane region" description="Helical" evidence="1">
    <location>
        <begin position="96"/>
        <end position="118"/>
    </location>
</feature>
<dbReference type="EMBL" id="PQGG01000003">
    <property type="protein sequence ID" value="POP54549.1"/>
    <property type="molecule type" value="Genomic_DNA"/>
</dbReference>
<gene>
    <name evidence="2" type="ORF">C0068_00770</name>
</gene>
<sequence>MSTVREKDRLLADAILKETAAQQESPLQSSDDSMASLLSSYRDYLAGYLTLAELHGQRWILLVCKILVLSLAVFMLLLAGWFSVLTALVGMLMQAGLSLASGMLLASFASLTLGWWCWRSLRRCIRAFAPSSLIERPGEESNKPVKGH</sequence>
<evidence type="ECO:0000256" key="1">
    <source>
        <dbReference type="SAM" id="Phobius"/>
    </source>
</evidence>
<protein>
    <recommendedName>
        <fullName evidence="4">Phage holin family protein</fullName>
    </recommendedName>
</protein>
<accession>A0A2S4HKS4</accession>
<keyword evidence="1" id="KW-0472">Membrane</keyword>
<evidence type="ECO:0000313" key="3">
    <source>
        <dbReference type="Proteomes" id="UP000237222"/>
    </source>
</evidence>
<dbReference type="OrthoDB" id="9987792at2"/>
<name>A0A2S4HKS4_9GAMM</name>
<reference evidence="2" key="1">
    <citation type="submission" date="2018-01" db="EMBL/GenBank/DDBJ databases">
        <authorList>
            <person name="Yu X.-D."/>
        </authorList>
    </citation>
    <scope>NUCLEOTIDE SEQUENCE</scope>
    <source>
        <strain evidence="2">ZX-21</strain>
    </source>
</reference>
<proteinExistence type="predicted"/>
<organism evidence="2 3">
    <name type="scientific">Zhongshania marina</name>
    <dbReference type="NCBI Taxonomy" id="2304603"/>
    <lineage>
        <taxon>Bacteria</taxon>
        <taxon>Pseudomonadati</taxon>
        <taxon>Pseudomonadota</taxon>
        <taxon>Gammaproteobacteria</taxon>
        <taxon>Cellvibrionales</taxon>
        <taxon>Spongiibacteraceae</taxon>
        <taxon>Zhongshania</taxon>
    </lineage>
</organism>
<evidence type="ECO:0008006" key="4">
    <source>
        <dbReference type="Google" id="ProtNLM"/>
    </source>
</evidence>
<comment type="caution">
    <text evidence="2">The sequence shown here is derived from an EMBL/GenBank/DDBJ whole genome shotgun (WGS) entry which is preliminary data.</text>
</comment>
<evidence type="ECO:0000313" key="2">
    <source>
        <dbReference type="EMBL" id="POP54549.1"/>
    </source>
</evidence>